<dbReference type="InterPro" id="IPR001680">
    <property type="entry name" value="WD40_rpt"/>
</dbReference>
<organism evidence="6 7">
    <name type="scientific">Papilio xuthus</name>
    <name type="common">Asian swallowtail butterfly</name>
    <dbReference type="NCBI Taxonomy" id="66420"/>
    <lineage>
        <taxon>Eukaryota</taxon>
        <taxon>Metazoa</taxon>
        <taxon>Ecdysozoa</taxon>
        <taxon>Arthropoda</taxon>
        <taxon>Hexapoda</taxon>
        <taxon>Insecta</taxon>
        <taxon>Pterygota</taxon>
        <taxon>Neoptera</taxon>
        <taxon>Endopterygota</taxon>
        <taxon>Lepidoptera</taxon>
        <taxon>Glossata</taxon>
        <taxon>Ditrysia</taxon>
        <taxon>Papilionoidea</taxon>
        <taxon>Papilionidae</taxon>
        <taxon>Papilioninae</taxon>
        <taxon>Papilio</taxon>
    </lineage>
</organism>
<reference evidence="6 7" key="1">
    <citation type="journal article" date="2015" name="Nat. Commun.">
        <title>Outbred genome sequencing and CRISPR/Cas9 gene editing in butterflies.</title>
        <authorList>
            <person name="Li X."/>
            <person name="Fan D."/>
            <person name="Zhang W."/>
            <person name="Liu G."/>
            <person name="Zhang L."/>
            <person name="Zhao L."/>
            <person name="Fang X."/>
            <person name="Chen L."/>
            <person name="Dong Y."/>
            <person name="Chen Y."/>
            <person name="Ding Y."/>
            <person name="Zhao R."/>
            <person name="Feng M."/>
            <person name="Zhu Y."/>
            <person name="Feng Y."/>
            <person name="Jiang X."/>
            <person name="Zhu D."/>
            <person name="Xiang H."/>
            <person name="Feng X."/>
            <person name="Li S."/>
            <person name="Wang J."/>
            <person name="Zhang G."/>
            <person name="Kronforst M.R."/>
            <person name="Wang W."/>
        </authorList>
    </citation>
    <scope>NUCLEOTIDE SEQUENCE [LARGE SCALE GENOMIC DNA]</scope>
    <source>
        <strain evidence="6">Ya'a_city_454_Px</strain>
        <tissue evidence="6">Whole body</tissue>
    </source>
</reference>
<dbReference type="InterPro" id="IPR036322">
    <property type="entry name" value="WD40_repeat_dom_sf"/>
</dbReference>
<dbReference type="GO" id="GO:0045504">
    <property type="term" value="F:dynein heavy chain binding"/>
    <property type="evidence" value="ECO:0007669"/>
    <property type="project" value="TreeGrafter"/>
</dbReference>
<sequence length="498" mass="54418">MSSLSGYDTEAVGFDSITSEKKAGTEISTQTNDFKEYGVGCQTVTSKDVGCSAEPEDLNAEDDVLKEYPPPGLNAFLRKVVPSMMEQLDQNEKDMPYNSSDSDEEEAVTAKILQEINVDGQGLGAGDHHSSILGVTWSSTGNTLAISIGKKQHETWCEQQGQIKVYTMKHFEGSKLTHALDIMEKNCVTVVKYHPAVSALLAYGTASGEVVLNNLVNMSLNSFNDRLSSPSGCHGSRRVSALHWADASLANTFLTMQINGKGKRRGAADQVLISSGCDGTINVWQVNANLKIFENVVCYTLNAGRKPAPDITCFDFNRRYCLRRFDEKLPDDIFVVGCKSGQLYLCKIKGCGDGDVDPVHEELEGHGTCVLGIEFSCHKPVFVSMSMDSELRVYSVNQPCPLKIFCLDVAISCMALLGTSPCAVVGLTADEKEALRVYNVFSGKQIMVDGFLGQAEVTCVAVSQSGCYRIVAGNMDNTLRVWEFPALRFKLSSEDYYF</sequence>
<evidence type="ECO:0000256" key="5">
    <source>
        <dbReference type="SAM" id="MobiDB-lite"/>
    </source>
</evidence>
<name>A0A0N1PGG3_PAPXU</name>
<dbReference type="PANTHER" id="PTHR12442:SF26">
    <property type="entry name" value="CYTOPLASMIC DYNEIN 2 INTERMEDIATE CHAIN 2"/>
    <property type="match status" value="1"/>
</dbReference>
<proteinExistence type="predicted"/>
<keyword evidence="4" id="KW-0677">Repeat</keyword>
<comment type="subcellular location">
    <subcellularLocation>
        <location evidence="1">Cytoplasm</location>
    </subcellularLocation>
</comment>
<evidence type="ECO:0000256" key="2">
    <source>
        <dbReference type="ARBA" id="ARBA00022490"/>
    </source>
</evidence>
<dbReference type="Pfam" id="PF00400">
    <property type="entry name" value="WD40"/>
    <property type="match status" value="1"/>
</dbReference>
<evidence type="ECO:0000313" key="7">
    <source>
        <dbReference type="Proteomes" id="UP000053268"/>
    </source>
</evidence>
<dbReference type="STRING" id="66420.A0A0N1PGG3"/>
<dbReference type="GO" id="GO:0045503">
    <property type="term" value="F:dynein light chain binding"/>
    <property type="evidence" value="ECO:0007669"/>
    <property type="project" value="TreeGrafter"/>
</dbReference>
<evidence type="ECO:0000256" key="1">
    <source>
        <dbReference type="ARBA" id="ARBA00004496"/>
    </source>
</evidence>
<dbReference type="GO" id="GO:0042073">
    <property type="term" value="P:intraciliary transport"/>
    <property type="evidence" value="ECO:0007669"/>
    <property type="project" value="TreeGrafter"/>
</dbReference>
<evidence type="ECO:0000313" key="6">
    <source>
        <dbReference type="EMBL" id="KPJ04710.1"/>
    </source>
</evidence>
<protein>
    <submittedName>
        <fullName evidence="6">WD repeat-containing protein 34</fullName>
    </submittedName>
</protein>
<dbReference type="GO" id="GO:0097014">
    <property type="term" value="C:ciliary plasm"/>
    <property type="evidence" value="ECO:0007669"/>
    <property type="project" value="TreeGrafter"/>
</dbReference>
<dbReference type="PANTHER" id="PTHR12442">
    <property type="entry name" value="DYNEIN INTERMEDIATE CHAIN"/>
    <property type="match status" value="1"/>
</dbReference>
<dbReference type="InterPro" id="IPR015943">
    <property type="entry name" value="WD40/YVTN_repeat-like_dom_sf"/>
</dbReference>
<evidence type="ECO:0000256" key="4">
    <source>
        <dbReference type="ARBA" id="ARBA00022737"/>
    </source>
</evidence>
<accession>A0A0N1PGG3</accession>
<dbReference type="GO" id="GO:0005868">
    <property type="term" value="C:cytoplasmic dynein complex"/>
    <property type="evidence" value="ECO:0007669"/>
    <property type="project" value="TreeGrafter"/>
</dbReference>
<dbReference type="EMBL" id="KQ458863">
    <property type="protein sequence ID" value="KPJ04710.1"/>
    <property type="molecule type" value="Genomic_DNA"/>
</dbReference>
<dbReference type="InterPro" id="IPR050687">
    <property type="entry name" value="Dynein_IC"/>
</dbReference>
<keyword evidence="7" id="KW-1185">Reference proteome</keyword>
<evidence type="ECO:0000256" key="3">
    <source>
        <dbReference type="ARBA" id="ARBA00022574"/>
    </source>
</evidence>
<keyword evidence="2" id="KW-0963">Cytoplasm</keyword>
<dbReference type="SMART" id="SM00320">
    <property type="entry name" value="WD40"/>
    <property type="match status" value="4"/>
</dbReference>
<dbReference type="SUPFAM" id="SSF50978">
    <property type="entry name" value="WD40 repeat-like"/>
    <property type="match status" value="1"/>
</dbReference>
<keyword evidence="3" id="KW-0853">WD repeat</keyword>
<feature type="region of interest" description="Disordered" evidence="5">
    <location>
        <begin position="1"/>
        <end position="30"/>
    </location>
</feature>
<dbReference type="Gene3D" id="2.130.10.10">
    <property type="entry name" value="YVTN repeat-like/Quinoprotein amine dehydrogenase"/>
    <property type="match status" value="2"/>
</dbReference>
<gene>
    <name evidence="6" type="ORF">RR46_01199</name>
</gene>
<dbReference type="AlphaFoldDB" id="A0A0N1PGG3"/>
<dbReference type="Proteomes" id="UP000053268">
    <property type="component" value="Unassembled WGS sequence"/>
</dbReference>